<organism evidence="1 2">
    <name type="scientific">Peribacillus asahii</name>
    <dbReference type="NCBI Taxonomy" id="228899"/>
    <lineage>
        <taxon>Bacteria</taxon>
        <taxon>Bacillati</taxon>
        <taxon>Bacillota</taxon>
        <taxon>Bacilli</taxon>
        <taxon>Bacillales</taxon>
        <taxon>Bacillaceae</taxon>
        <taxon>Peribacillus</taxon>
    </lineage>
</organism>
<dbReference type="Proteomes" id="UP000283095">
    <property type="component" value="Chromosome"/>
</dbReference>
<name>A0A3T0KTJ4_9BACI</name>
<evidence type="ECO:0000313" key="2">
    <source>
        <dbReference type="Proteomes" id="UP000283095"/>
    </source>
</evidence>
<dbReference type="AlphaFoldDB" id="A0A3T0KTJ4"/>
<evidence type="ECO:0000313" key="1">
    <source>
        <dbReference type="EMBL" id="AZV43648.1"/>
    </source>
</evidence>
<dbReference type="EMBL" id="CP026095">
    <property type="protein sequence ID" value="AZV43648.1"/>
    <property type="molecule type" value="Genomic_DNA"/>
</dbReference>
<dbReference type="KEGG" id="pasa:BAOM_3039"/>
<gene>
    <name evidence="1" type="ORF">BAOM_3039</name>
</gene>
<protein>
    <submittedName>
        <fullName evidence="1">Uncharacterized protein</fullName>
    </submittedName>
</protein>
<accession>A0A3T0KTJ4</accession>
<proteinExistence type="predicted"/>
<sequence>MKEIYWNDGCYREGGTVIYNGKVEIVKSLNVITIQNGSIFDRKQVLRIITRNGKVIESEQGEIVN</sequence>
<reference evidence="1 2" key="1">
    <citation type="submission" date="2018-01" db="EMBL/GenBank/DDBJ databases">
        <title>Bacillus asahii Genome sequencing and assembly.</title>
        <authorList>
            <person name="Jiang H."/>
            <person name="Feng Y."/>
            <person name="Zhao F."/>
            <person name="Lin X."/>
        </authorList>
    </citation>
    <scope>NUCLEOTIDE SEQUENCE [LARGE SCALE GENOMIC DNA]</scope>
    <source>
        <strain evidence="1 2">OM18</strain>
    </source>
</reference>
<dbReference type="RefSeq" id="WP_127760782.1">
    <property type="nucleotide sequence ID" value="NZ_CP026095.1"/>
</dbReference>